<dbReference type="EMBL" id="AP019781">
    <property type="protein sequence ID" value="BBL68847.1"/>
    <property type="molecule type" value="Genomic_DNA"/>
</dbReference>
<name>A0ABN5XJB4_9EURY</name>
<sequence length="127" mass="14082">MTGESCRHASIDAVRCAAVSRIIFYTRGAFGGGMLGEIETLQRQAVMVEIEEIIQSTPDYTDVREALRSRNFIPEQDDADVAIWVQPELRIFVLLQMNLGGGYAGYRVAAYDDLEDDEGESAGFNAR</sequence>
<gene>
    <name evidence="1" type="ORF">MchiMG62_20280</name>
</gene>
<organism evidence="1 2">
    <name type="scientific">Methanoculleus chikugoensis</name>
    <dbReference type="NCBI Taxonomy" id="118126"/>
    <lineage>
        <taxon>Archaea</taxon>
        <taxon>Methanobacteriati</taxon>
        <taxon>Methanobacteriota</taxon>
        <taxon>Stenosarchaea group</taxon>
        <taxon>Methanomicrobia</taxon>
        <taxon>Methanomicrobiales</taxon>
        <taxon>Methanomicrobiaceae</taxon>
        <taxon>Methanoculleus</taxon>
    </lineage>
</organism>
<evidence type="ECO:0000313" key="2">
    <source>
        <dbReference type="Proteomes" id="UP000824969"/>
    </source>
</evidence>
<dbReference type="Proteomes" id="UP000824969">
    <property type="component" value="Chromosome"/>
</dbReference>
<protein>
    <recommendedName>
        <fullName evidence="3">DUF4258 domain-containing protein</fullName>
    </recommendedName>
</protein>
<evidence type="ECO:0008006" key="3">
    <source>
        <dbReference type="Google" id="ProtNLM"/>
    </source>
</evidence>
<keyword evidence="2" id="KW-1185">Reference proteome</keyword>
<reference evidence="1 2" key="1">
    <citation type="submission" date="2019-06" db="EMBL/GenBank/DDBJ databases">
        <title>Complete genome sequence of Methanoculleus chikugoensis strain MG62.</title>
        <authorList>
            <person name="Asakawa S."/>
            <person name="Dianou D."/>
        </authorList>
    </citation>
    <scope>NUCLEOTIDE SEQUENCE [LARGE SCALE GENOMIC DNA]</scope>
    <source>
        <strain evidence="1 2">MG62</strain>
    </source>
</reference>
<evidence type="ECO:0000313" key="1">
    <source>
        <dbReference type="EMBL" id="BBL68847.1"/>
    </source>
</evidence>
<dbReference type="RefSeq" id="WP_244987683.1">
    <property type="nucleotide sequence ID" value="NZ_AP019781.1"/>
</dbReference>
<accession>A0ABN5XJB4</accession>
<dbReference type="GeneID" id="66131561"/>
<proteinExistence type="predicted"/>